<feature type="transmembrane region" description="Helical" evidence="2">
    <location>
        <begin position="361"/>
        <end position="382"/>
    </location>
</feature>
<evidence type="ECO:0000256" key="1">
    <source>
        <dbReference type="SAM" id="MobiDB-lite"/>
    </source>
</evidence>
<feature type="region of interest" description="Disordered" evidence="1">
    <location>
        <begin position="149"/>
        <end position="184"/>
    </location>
</feature>
<keyword evidence="2" id="KW-0812">Transmembrane</keyword>
<feature type="compositionally biased region" description="Pro residues" evidence="1">
    <location>
        <begin position="155"/>
        <end position="169"/>
    </location>
</feature>
<feature type="region of interest" description="Disordered" evidence="1">
    <location>
        <begin position="1"/>
        <end position="27"/>
    </location>
</feature>
<dbReference type="Proteomes" id="UP001307889">
    <property type="component" value="Chromosome 2"/>
</dbReference>
<accession>A0ABN7AE88</accession>
<protein>
    <submittedName>
        <fullName evidence="3">Uncharacterized protein</fullName>
    </submittedName>
</protein>
<sequence>MRRKKRQTTEGQERKKRPIIERVEKGELRRTSRGFEGNGRGTKLGTTQVRFIPRANRTIGRWFLILEGERKRPAVLQCGVFISAGGGGKGVKGSEGSSPVTCCSATAGGSKTSRTLGRGNVTDFAHAPTEQRELQKLSLWWWARGQQLIKEPSDEPPPPAPSRPPPAPSRPHRPQGQSSPVGHLSPLPSFSLCLSLKFSFPPSIPLSDTNSTVKGAWRKRSEERAGERERRPLVFTRHEKREGQAERKGEGEGRWMEGEEGRARLRGRGVLFKMSKLANPQGCAEFLLIMLAENSGHAGFLVEPGPNEPSPTVPENNWKNYEREQPVPVRDERVACCLPMGGALRGHASPIWSIAPRPPLLFGYLLGLFGLLFTTLFLSSSIRSFA</sequence>
<gene>
    <name evidence="3" type="ORF">NTJ_03405</name>
</gene>
<dbReference type="EMBL" id="AP028910">
    <property type="protein sequence ID" value="BES90597.1"/>
    <property type="molecule type" value="Genomic_DNA"/>
</dbReference>
<feature type="compositionally biased region" description="Basic and acidic residues" evidence="1">
    <location>
        <begin position="219"/>
        <end position="255"/>
    </location>
</feature>
<proteinExistence type="predicted"/>
<feature type="compositionally biased region" description="Basic and acidic residues" evidence="1">
    <location>
        <begin position="7"/>
        <end position="27"/>
    </location>
</feature>
<keyword evidence="4" id="KW-1185">Reference proteome</keyword>
<reference evidence="3 4" key="1">
    <citation type="submission" date="2023-09" db="EMBL/GenBank/DDBJ databases">
        <title>Nesidiocoris tenuis whole genome shotgun sequence.</title>
        <authorList>
            <person name="Shibata T."/>
            <person name="Shimoda M."/>
            <person name="Kobayashi T."/>
            <person name="Uehara T."/>
        </authorList>
    </citation>
    <scope>NUCLEOTIDE SEQUENCE [LARGE SCALE GENOMIC DNA]</scope>
    <source>
        <strain evidence="3 4">Japan</strain>
    </source>
</reference>
<evidence type="ECO:0000313" key="4">
    <source>
        <dbReference type="Proteomes" id="UP001307889"/>
    </source>
</evidence>
<evidence type="ECO:0000256" key="2">
    <source>
        <dbReference type="SAM" id="Phobius"/>
    </source>
</evidence>
<keyword evidence="2" id="KW-1133">Transmembrane helix</keyword>
<feature type="region of interest" description="Disordered" evidence="1">
    <location>
        <begin position="204"/>
        <end position="255"/>
    </location>
</feature>
<evidence type="ECO:0000313" key="3">
    <source>
        <dbReference type="EMBL" id="BES90597.1"/>
    </source>
</evidence>
<organism evidence="3 4">
    <name type="scientific">Nesidiocoris tenuis</name>
    <dbReference type="NCBI Taxonomy" id="355587"/>
    <lineage>
        <taxon>Eukaryota</taxon>
        <taxon>Metazoa</taxon>
        <taxon>Ecdysozoa</taxon>
        <taxon>Arthropoda</taxon>
        <taxon>Hexapoda</taxon>
        <taxon>Insecta</taxon>
        <taxon>Pterygota</taxon>
        <taxon>Neoptera</taxon>
        <taxon>Paraneoptera</taxon>
        <taxon>Hemiptera</taxon>
        <taxon>Heteroptera</taxon>
        <taxon>Panheteroptera</taxon>
        <taxon>Cimicomorpha</taxon>
        <taxon>Miridae</taxon>
        <taxon>Dicyphina</taxon>
        <taxon>Nesidiocoris</taxon>
    </lineage>
</organism>
<keyword evidence="2" id="KW-0472">Membrane</keyword>
<name>A0ABN7AE88_9HEMI</name>